<evidence type="ECO:0000313" key="1">
    <source>
        <dbReference type="EMBL" id="EME62012.1"/>
    </source>
</evidence>
<accession>M2Z428</accession>
<organism evidence="1 2">
    <name type="scientific">Amycolatopsis decaplanina DSM 44594</name>
    <dbReference type="NCBI Taxonomy" id="1284240"/>
    <lineage>
        <taxon>Bacteria</taxon>
        <taxon>Bacillati</taxon>
        <taxon>Actinomycetota</taxon>
        <taxon>Actinomycetes</taxon>
        <taxon>Pseudonocardiales</taxon>
        <taxon>Pseudonocardiaceae</taxon>
        <taxon>Amycolatopsis</taxon>
    </lineage>
</organism>
<comment type="caution">
    <text evidence="1">The sequence shown here is derived from an EMBL/GenBank/DDBJ whole genome shotgun (WGS) entry which is preliminary data.</text>
</comment>
<proteinExistence type="predicted"/>
<dbReference type="EMBL" id="AOHO01000043">
    <property type="protein sequence ID" value="EME62012.1"/>
    <property type="molecule type" value="Genomic_DNA"/>
</dbReference>
<keyword evidence="2" id="KW-1185">Reference proteome</keyword>
<reference evidence="1 2" key="1">
    <citation type="journal article" date="2013" name="Genome Announc.">
        <title>Draft Genome Sequence of Amycolatopsis decaplanina Strain DSM 44594T.</title>
        <authorList>
            <person name="Kaur N."/>
            <person name="Kumar S."/>
            <person name="Bala M."/>
            <person name="Raghava G.P."/>
            <person name="Mayilraj S."/>
        </authorList>
    </citation>
    <scope>NUCLEOTIDE SEQUENCE [LARGE SCALE GENOMIC DNA]</scope>
    <source>
        <strain evidence="1 2">DSM 44594</strain>
    </source>
</reference>
<dbReference type="Proteomes" id="UP000054226">
    <property type="component" value="Unassembled WGS sequence"/>
</dbReference>
<name>M2Z428_9PSEU</name>
<sequence length="82" mass="8868">MRPATANVAKATFGTSNVAKVAFATHPDTTPRLLQENHHWFLAPATKTHSCTTSPSRPAVPRYVSYWAAMPAPWILAGCGFS</sequence>
<gene>
    <name evidence="1" type="ORF">H074_08765</name>
</gene>
<protein>
    <submittedName>
        <fullName evidence="1">Uncharacterized protein</fullName>
    </submittedName>
</protein>
<evidence type="ECO:0000313" key="2">
    <source>
        <dbReference type="Proteomes" id="UP000054226"/>
    </source>
</evidence>
<dbReference type="AlphaFoldDB" id="M2Z428"/>